<dbReference type="InterPro" id="IPR010982">
    <property type="entry name" value="Lambda_DNA-bd_dom_sf"/>
</dbReference>
<reference evidence="2" key="1">
    <citation type="submission" date="2022-06" db="EMBL/GenBank/DDBJ databases">
        <authorList>
            <person name="Ping M."/>
        </authorList>
    </citation>
    <scope>NUCLEOTIDE SEQUENCE</scope>
    <source>
        <strain evidence="2">JCM11759T</strain>
    </source>
</reference>
<accession>A0ABY5DDY2</accession>
<evidence type="ECO:0000313" key="3">
    <source>
        <dbReference type="Proteomes" id="UP001055940"/>
    </source>
</evidence>
<dbReference type="InterPro" id="IPR001387">
    <property type="entry name" value="Cro/C1-type_HTH"/>
</dbReference>
<dbReference type="SUPFAM" id="SSF47413">
    <property type="entry name" value="lambda repressor-like DNA-binding domains"/>
    <property type="match status" value="1"/>
</dbReference>
<protein>
    <submittedName>
        <fullName evidence="2">Helix-turn-helix transcriptional regulator</fullName>
    </submittedName>
</protein>
<dbReference type="SMART" id="SM00530">
    <property type="entry name" value="HTH_XRE"/>
    <property type="match status" value="1"/>
</dbReference>
<dbReference type="Pfam" id="PF19054">
    <property type="entry name" value="DUF5753"/>
    <property type="match status" value="1"/>
</dbReference>
<evidence type="ECO:0000259" key="1">
    <source>
        <dbReference type="PROSITE" id="PS50943"/>
    </source>
</evidence>
<dbReference type="EMBL" id="CP099837">
    <property type="protein sequence ID" value="USY21693.1"/>
    <property type="molecule type" value="Genomic_DNA"/>
</dbReference>
<gene>
    <name evidence="2" type="ORF">NE857_08855</name>
</gene>
<organism evidence="2 3">
    <name type="scientific">Nocardiopsis exhalans</name>
    <dbReference type="NCBI Taxonomy" id="163604"/>
    <lineage>
        <taxon>Bacteria</taxon>
        <taxon>Bacillati</taxon>
        <taxon>Actinomycetota</taxon>
        <taxon>Actinomycetes</taxon>
        <taxon>Streptosporangiales</taxon>
        <taxon>Nocardiopsidaceae</taxon>
        <taxon>Nocardiopsis</taxon>
    </lineage>
</organism>
<feature type="domain" description="HTH cro/C1-type" evidence="1">
    <location>
        <begin position="20"/>
        <end position="62"/>
    </location>
</feature>
<sequence length="287" mass="31824">MSTAREAAEKAALVQFGQTLQSFRKEADLSQRELAKRTLISHQMIGAIERAERAPRKNFAERADKELSAHGALTRLWPGSHESVPYWFRQYTELEAEANAISDFQSDAIPGLFQTEEYARTVLEASWPPADPKTVSSLLSARMSRKKLLDRDPLPLLCVLMSEGVLRRLVGSTRIMIDQLAQLVELGSRSYIRLQVLPFASGAHAAMDGSFKVLDMSDGEKLAYAEIPGSGQVISDACQVEQCAQRFGALQALALSPNQSVDFISRYKEAHSRGIDPFSLAQVELQR</sequence>
<evidence type="ECO:0000313" key="2">
    <source>
        <dbReference type="EMBL" id="USY21693.1"/>
    </source>
</evidence>
<name>A0ABY5DDY2_9ACTN</name>
<dbReference type="CDD" id="cd00093">
    <property type="entry name" value="HTH_XRE"/>
    <property type="match status" value="1"/>
</dbReference>
<dbReference type="RefSeq" id="WP_254420536.1">
    <property type="nucleotide sequence ID" value="NZ_BAAAJB010000048.1"/>
</dbReference>
<dbReference type="Pfam" id="PF13560">
    <property type="entry name" value="HTH_31"/>
    <property type="match status" value="1"/>
</dbReference>
<keyword evidence="3" id="KW-1185">Reference proteome</keyword>
<dbReference type="Gene3D" id="1.10.260.40">
    <property type="entry name" value="lambda repressor-like DNA-binding domains"/>
    <property type="match status" value="1"/>
</dbReference>
<dbReference type="InterPro" id="IPR043917">
    <property type="entry name" value="DUF5753"/>
</dbReference>
<dbReference type="PROSITE" id="PS50943">
    <property type="entry name" value="HTH_CROC1"/>
    <property type="match status" value="1"/>
</dbReference>
<dbReference type="Proteomes" id="UP001055940">
    <property type="component" value="Chromosome"/>
</dbReference>
<proteinExistence type="predicted"/>